<feature type="transmembrane region" description="Helical" evidence="1">
    <location>
        <begin position="6"/>
        <end position="26"/>
    </location>
</feature>
<feature type="transmembrane region" description="Helical" evidence="1">
    <location>
        <begin position="243"/>
        <end position="262"/>
    </location>
</feature>
<feature type="transmembrane region" description="Helical" evidence="1">
    <location>
        <begin position="38"/>
        <end position="60"/>
    </location>
</feature>
<sequence>MPNPYAWFFWYFLIYFCLGLFLPLFNPIKVIPADIKQLSFILPYTIPIFIGIFCFSHALYKLDVTTMGPLFNLGNVFTPLLAFFVLGEKIPFQNIPWLILIVIAGFFAVYDERLKFKSFLNKYVYVFLLWVFCLSITRIAANRGTNALGFWNFTFYEFFYGSIGLLFFLPFIYKKIKVEIKPILFMIPAVVLEFFGLLLILKAFSYQVVVPAIVNSMPLGSVVAFALSRSNKRLLEYHPLKTYAIRFLGIFLMTVGLIRLAIG</sequence>
<feature type="transmembrane region" description="Helical" evidence="1">
    <location>
        <begin position="208"/>
        <end position="227"/>
    </location>
</feature>
<dbReference type="EMBL" id="MZGJ01000017">
    <property type="protein sequence ID" value="OQX50827.1"/>
    <property type="molecule type" value="Genomic_DNA"/>
</dbReference>
<feature type="transmembrane region" description="Helical" evidence="1">
    <location>
        <begin position="183"/>
        <end position="202"/>
    </location>
</feature>
<gene>
    <name evidence="2" type="ORF">B5M47_02920</name>
</gene>
<feature type="transmembrane region" description="Helical" evidence="1">
    <location>
        <begin position="153"/>
        <end position="171"/>
    </location>
</feature>
<keyword evidence="1" id="KW-0472">Membrane</keyword>
<feature type="transmembrane region" description="Helical" evidence="1">
    <location>
        <begin position="94"/>
        <end position="111"/>
    </location>
</feature>
<name>A0A1W9NXF6_UNCC3</name>
<dbReference type="SUPFAM" id="SSF103481">
    <property type="entry name" value="Multidrug resistance efflux transporter EmrE"/>
    <property type="match status" value="1"/>
</dbReference>
<evidence type="ECO:0000313" key="3">
    <source>
        <dbReference type="Proteomes" id="UP000192520"/>
    </source>
</evidence>
<reference evidence="3" key="1">
    <citation type="submission" date="2017-03" db="EMBL/GenBank/DDBJ databases">
        <title>Novel pathways for hydrocarbon cycling and metabolic interdependencies in hydrothermal sediment communities.</title>
        <authorList>
            <person name="Dombrowski N."/>
            <person name="Seitz K."/>
            <person name="Teske A."/>
            <person name="Baker B."/>
        </authorList>
    </citation>
    <scope>NUCLEOTIDE SEQUENCE [LARGE SCALE GENOMIC DNA]</scope>
</reference>
<dbReference type="Gene3D" id="1.10.3730.20">
    <property type="match status" value="1"/>
</dbReference>
<evidence type="ECO:0008006" key="4">
    <source>
        <dbReference type="Google" id="ProtNLM"/>
    </source>
</evidence>
<keyword evidence="1" id="KW-1133">Transmembrane helix</keyword>
<keyword evidence="1" id="KW-0812">Transmembrane</keyword>
<accession>A0A1W9NXF6</accession>
<organism evidence="2 3">
    <name type="scientific">candidate division CPR3 bacterium 4484_211</name>
    <dbReference type="NCBI Taxonomy" id="1968527"/>
    <lineage>
        <taxon>Bacteria</taxon>
        <taxon>Bacteria division CPR3</taxon>
    </lineage>
</organism>
<proteinExistence type="predicted"/>
<comment type="caution">
    <text evidence="2">The sequence shown here is derived from an EMBL/GenBank/DDBJ whole genome shotgun (WGS) entry which is preliminary data.</text>
</comment>
<dbReference type="Proteomes" id="UP000192520">
    <property type="component" value="Unassembled WGS sequence"/>
</dbReference>
<evidence type="ECO:0000256" key="1">
    <source>
        <dbReference type="SAM" id="Phobius"/>
    </source>
</evidence>
<feature type="transmembrane region" description="Helical" evidence="1">
    <location>
        <begin position="123"/>
        <end position="141"/>
    </location>
</feature>
<dbReference type="AlphaFoldDB" id="A0A1W9NXF6"/>
<protein>
    <recommendedName>
        <fullName evidence="4">EamA domain-containing protein</fullName>
    </recommendedName>
</protein>
<dbReference type="InterPro" id="IPR037185">
    <property type="entry name" value="EmrE-like"/>
</dbReference>
<evidence type="ECO:0000313" key="2">
    <source>
        <dbReference type="EMBL" id="OQX50827.1"/>
    </source>
</evidence>